<evidence type="ECO:0000256" key="4">
    <source>
        <dbReference type="ARBA" id="ARBA00022475"/>
    </source>
</evidence>
<accession>A0A0H3A3V6</accession>
<keyword evidence="6 10" id="KW-1133">Transmembrane helix</keyword>
<dbReference type="NCBIfam" id="TIGR01400">
    <property type="entry name" value="fliR"/>
    <property type="match status" value="1"/>
</dbReference>
<reference evidence="12" key="1">
    <citation type="journal article" date="2009" name="Environ. Microbiol.">
        <title>Contribution of mobile genetic elements to Desulfovibrio vulgaris genome plasticity.</title>
        <authorList>
            <person name="Walker C.B."/>
            <person name="Stolyar S."/>
            <person name="Chivian D."/>
            <person name="Pinel N."/>
            <person name="Gabster J.A."/>
            <person name="Dehal P.S."/>
            <person name="He Z."/>
            <person name="Yang Z.K."/>
            <person name="Yen H.C."/>
            <person name="Zhou J."/>
            <person name="Wall J.D."/>
            <person name="Hazen T.C."/>
            <person name="Arkin A.P."/>
            <person name="Stahl D.A."/>
        </authorList>
    </citation>
    <scope>NUCLEOTIDE SEQUENCE [LARGE SCALE GENOMIC DNA]</scope>
    <source>
        <strain evidence="12">DP4</strain>
    </source>
</reference>
<feature type="transmembrane region" description="Helical" evidence="10">
    <location>
        <begin position="213"/>
        <end position="240"/>
    </location>
</feature>
<evidence type="ECO:0000313" key="12">
    <source>
        <dbReference type="Proteomes" id="UP000009173"/>
    </source>
</evidence>
<evidence type="ECO:0000256" key="5">
    <source>
        <dbReference type="ARBA" id="ARBA00022692"/>
    </source>
</evidence>
<evidence type="ECO:0000256" key="1">
    <source>
        <dbReference type="ARBA" id="ARBA00002578"/>
    </source>
</evidence>
<sequence length="263" mass="28177">MDLFAFDPATTLGFLLTFMRVSLVMFLLPFFGGDAVPMQVKVALCLVMAMALWPRLSLAGAVMPSHPFELVVMLASELVLGLVLGMAVHFLFAGIQTGGQLLGFQMGFTMISIADPLSGAQISITSHFLYMVSLLTFLALDGHLFLLRAFAESFALVPAGGLVANPAVANELVRLAGGMFVIAVKIAAPVLVTLFLVELALALMARAAPQMNLLMIGFPLKIAVGFFFMGLLFTILAQYIEEFIIGMPPMMLHLLHGVSPKGV</sequence>
<dbReference type="Pfam" id="PF01311">
    <property type="entry name" value="Bac_export_1"/>
    <property type="match status" value="1"/>
</dbReference>
<evidence type="ECO:0000256" key="6">
    <source>
        <dbReference type="ARBA" id="ARBA00022989"/>
    </source>
</evidence>
<dbReference type="KEGG" id="dvl:Dvul_0154"/>
<dbReference type="Proteomes" id="UP000009173">
    <property type="component" value="Chromosome"/>
</dbReference>
<dbReference type="GO" id="GO:0044780">
    <property type="term" value="P:bacterial-type flagellum assembly"/>
    <property type="evidence" value="ECO:0007669"/>
    <property type="project" value="UniProtKB-UniRule"/>
</dbReference>
<comment type="function">
    <text evidence="1 10">Role in flagellar biosynthesis.</text>
</comment>
<dbReference type="InterPro" id="IPR002010">
    <property type="entry name" value="T3SS_IM_R"/>
</dbReference>
<dbReference type="AlphaFoldDB" id="A0A0H3A3V6"/>
<dbReference type="RefSeq" id="WP_010940492.1">
    <property type="nucleotide sequence ID" value="NC_008751.1"/>
</dbReference>
<dbReference type="GO" id="GO:0006605">
    <property type="term" value="P:protein targeting"/>
    <property type="evidence" value="ECO:0007669"/>
    <property type="project" value="UniProtKB-UniRule"/>
</dbReference>
<dbReference type="PANTHER" id="PTHR30065:SF1">
    <property type="entry name" value="SURFACE PRESENTATION OF ANTIGENS PROTEIN SPAR"/>
    <property type="match status" value="1"/>
</dbReference>
<keyword evidence="7 10" id="KW-0472">Membrane</keyword>
<evidence type="ECO:0000256" key="2">
    <source>
        <dbReference type="ARBA" id="ARBA00009772"/>
    </source>
</evidence>
<keyword evidence="4 10" id="KW-1003">Cell membrane</keyword>
<comment type="subcellular location">
    <subcellularLocation>
        <location evidence="10">Cell membrane</location>
        <topology evidence="10">Multi-pass membrane protein</topology>
    </subcellularLocation>
    <subcellularLocation>
        <location evidence="10">Bacterial flagellum basal body</location>
    </subcellularLocation>
</comment>
<organism evidence="11 12">
    <name type="scientific">Nitratidesulfovibrio vulgaris (strain DP4)</name>
    <name type="common">Desulfovibrio vulgaris</name>
    <dbReference type="NCBI Taxonomy" id="391774"/>
    <lineage>
        <taxon>Bacteria</taxon>
        <taxon>Pseudomonadati</taxon>
        <taxon>Thermodesulfobacteriota</taxon>
        <taxon>Desulfovibrionia</taxon>
        <taxon>Desulfovibrionales</taxon>
        <taxon>Desulfovibrionaceae</taxon>
        <taxon>Nitratidesulfovibrio</taxon>
    </lineage>
</organism>
<evidence type="ECO:0000256" key="10">
    <source>
        <dbReference type="RuleBase" id="RU362071"/>
    </source>
</evidence>
<feature type="transmembrane region" description="Helical" evidence="10">
    <location>
        <begin position="12"/>
        <end position="32"/>
    </location>
</feature>
<feature type="transmembrane region" description="Helical" evidence="10">
    <location>
        <begin position="70"/>
        <end position="92"/>
    </location>
</feature>
<dbReference type="EMBL" id="CP000527">
    <property type="protein sequence ID" value="ABM27178.1"/>
    <property type="molecule type" value="Genomic_DNA"/>
</dbReference>
<dbReference type="InterPro" id="IPR006303">
    <property type="entry name" value="FliR"/>
</dbReference>
<dbReference type="PRINTS" id="PR00953">
    <property type="entry name" value="TYPE3IMRPROT"/>
</dbReference>
<comment type="similarity">
    <text evidence="2 10">Belongs to the FliR/MopE/SpaR family.</text>
</comment>
<proteinExistence type="inferred from homology"/>
<protein>
    <recommendedName>
        <fullName evidence="3 9">Flagellar biosynthetic protein FliR</fullName>
    </recommendedName>
</protein>
<dbReference type="PANTHER" id="PTHR30065">
    <property type="entry name" value="FLAGELLAR BIOSYNTHETIC PROTEIN FLIR"/>
    <property type="match status" value="1"/>
</dbReference>
<feature type="transmembrane region" description="Helical" evidence="10">
    <location>
        <begin position="38"/>
        <end position="58"/>
    </location>
</feature>
<keyword evidence="11" id="KW-0966">Cell projection</keyword>
<keyword evidence="8 10" id="KW-0975">Bacterial flagellum</keyword>
<keyword evidence="5 10" id="KW-0812">Transmembrane</keyword>
<feature type="transmembrane region" description="Helical" evidence="10">
    <location>
        <begin position="175"/>
        <end position="201"/>
    </location>
</feature>
<dbReference type="GO" id="GO:0005886">
    <property type="term" value="C:plasma membrane"/>
    <property type="evidence" value="ECO:0007669"/>
    <property type="project" value="UniProtKB-SubCell"/>
</dbReference>
<evidence type="ECO:0000256" key="9">
    <source>
        <dbReference type="NCBIfam" id="TIGR01400"/>
    </source>
</evidence>
<keyword evidence="11" id="KW-0969">Cilium</keyword>
<keyword evidence="11" id="KW-0282">Flagellum</keyword>
<name>A0A0H3A3V6_NITV4</name>
<dbReference type="GO" id="GO:0009425">
    <property type="term" value="C:bacterial-type flagellum basal body"/>
    <property type="evidence" value="ECO:0007669"/>
    <property type="project" value="UniProtKB-SubCell"/>
</dbReference>
<gene>
    <name evidence="11" type="ordered locus">Dvul_0154</name>
</gene>
<evidence type="ECO:0000313" key="11">
    <source>
        <dbReference type="EMBL" id="ABM27178.1"/>
    </source>
</evidence>
<evidence type="ECO:0000256" key="3">
    <source>
        <dbReference type="ARBA" id="ARBA00021717"/>
    </source>
</evidence>
<dbReference type="HOGENOM" id="CLU_063626_2_1_7"/>
<evidence type="ECO:0000256" key="8">
    <source>
        <dbReference type="ARBA" id="ARBA00023143"/>
    </source>
</evidence>
<evidence type="ECO:0000256" key="7">
    <source>
        <dbReference type="ARBA" id="ARBA00023136"/>
    </source>
</evidence>